<feature type="transmembrane region" description="Helical" evidence="1">
    <location>
        <begin position="301"/>
        <end position="323"/>
    </location>
</feature>
<keyword evidence="1" id="KW-0812">Transmembrane</keyword>
<feature type="transmembrane region" description="Helical" evidence="1">
    <location>
        <begin position="219"/>
        <end position="243"/>
    </location>
</feature>
<evidence type="ECO:0000256" key="1">
    <source>
        <dbReference type="SAM" id="Phobius"/>
    </source>
</evidence>
<dbReference type="SMART" id="SM00240">
    <property type="entry name" value="FHA"/>
    <property type="match status" value="1"/>
</dbReference>
<evidence type="ECO:0000313" key="3">
    <source>
        <dbReference type="EMBL" id="NDJ19904.1"/>
    </source>
</evidence>
<dbReference type="PROSITE" id="PS50006">
    <property type="entry name" value="FHA_DOMAIN"/>
    <property type="match status" value="1"/>
</dbReference>
<dbReference type="RefSeq" id="WP_162425427.1">
    <property type="nucleotide sequence ID" value="NZ_WVIE01000045.1"/>
</dbReference>
<feature type="transmembrane region" description="Helical" evidence="1">
    <location>
        <begin position="413"/>
        <end position="431"/>
    </location>
</feature>
<keyword evidence="4" id="KW-1185">Reference proteome</keyword>
<keyword evidence="1" id="KW-1133">Transmembrane helix</keyword>
<keyword evidence="3" id="KW-0378">Hydrolase</keyword>
<evidence type="ECO:0000313" key="4">
    <source>
        <dbReference type="Proteomes" id="UP000646053"/>
    </source>
</evidence>
<dbReference type="InterPro" id="IPR008984">
    <property type="entry name" value="SMAD_FHA_dom_sf"/>
</dbReference>
<dbReference type="SUPFAM" id="SSF49879">
    <property type="entry name" value="SMAD/FHA domain"/>
    <property type="match status" value="1"/>
</dbReference>
<keyword evidence="1" id="KW-0472">Membrane</keyword>
<evidence type="ECO:0000259" key="2">
    <source>
        <dbReference type="PROSITE" id="PS50006"/>
    </source>
</evidence>
<dbReference type="Pfam" id="PF13367">
    <property type="entry name" value="PrsW-protease"/>
    <property type="match status" value="1"/>
</dbReference>
<organism evidence="3 4">
    <name type="scientific">Myxacorys almedinensis A</name>
    <dbReference type="NCBI Taxonomy" id="2690445"/>
    <lineage>
        <taxon>Bacteria</taxon>
        <taxon>Bacillati</taxon>
        <taxon>Cyanobacteriota</taxon>
        <taxon>Cyanophyceae</taxon>
        <taxon>Leptolyngbyales</taxon>
        <taxon>Leptolyngbyaceae</taxon>
        <taxon>Myxacorys</taxon>
        <taxon>Myxacorys almedinensis</taxon>
    </lineage>
</organism>
<dbReference type="CDD" id="cd00060">
    <property type="entry name" value="FHA"/>
    <property type="match status" value="1"/>
</dbReference>
<feature type="transmembrane region" description="Helical" evidence="1">
    <location>
        <begin position="358"/>
        <end position="381"/>
    </location>
</feature>
<dbReference type="AlphaFoldDB" id="A0A8J7Z4L6"/>
<dbReference type="InterPro" id="IPR000253">
    <property type="entry name" value="FHA_dom"/>
</dbReference>
<gene>
    <name evidence="3" type="ORF">GS601_21905</name>
</gene>
<feature type="transmembrane region" description="Helical" evidence="1">
    <location>
        <begin position="388"/>
        <end position="407"/>
    </location>
</feature>
<name>A0A8J7Z4L6_9CYAN</name>
<dbReference type="GO" id="GO:0008237">
    <property type="term" value="F:metallopeptidase activity"/>
    <property type="evidence" value="ECO:0007669"/>
    <property type="project" value="UniProtKB-KW"/>
</dbReference>
<feature type="transmembrane region" description="Helical" evidence="1">
    <location>
        <begin position="189"/>
        <end position="207"/>
    </location>
</feature>
<accession>A0A8J7Z4L6</accession>
<sequence>MTGESSAIASLRQLPTRGKPALKQHYYPLPADRILAIGRDPRCQIVVDPVLYASVSRRHVEVRPTAQPGTAPMWWICDLNSSNGTYLNGKRLRGCEILQSCDRITLGRNGPEYIFEYSAQAPSAHPPNGLTAPPPEPSIASATEEGVTFTQLFPILSTGRDLTRKAFLAPSMITIGFVVAMFLAVGHAVMFNLLIAGYLAIAAYYFVYQLCGKHKPWWVAGGAAFATIALLRSPILPLSIVLFRQILPGQVPDSGESINFLVLLIRMFFGAGLMEELLKALPLLGFFLLGRFLPLPWSRWVGIWEPLDGILLGVASAVGFTLLETLGQYVPDAIQNTTLQAGEGLNQLVGLQLLIPRLLGSISGHMAYSGYFGYFIGLSVLKPKQSPVILTIGYLAAACLHALWNAMGIVSPVILALVGILSYACLAAAILKARSLSPTRSQNFATRLRG</sequence>
<dbReference type="EMBL" id="WVIE01000045">
    <property type="protein sequence ID" value="NDJ19904.1"/>
    <property type="molecule type" value="Genomic_DNA"/>
</dbReference>
<proteinExistence type="predicted"/>
<dbReference type="InterPro" id="IPR026898">
    <property type="entry name" value="PrsW"/>
</dbReference>
<feature type="transmembrane region" description="Helical" evidence="1">
    <location>
        <begin position="166"/>
        <end position="183"/>
    </location>
</feature>
<reference evidence="3" key="1">
    <citation type="submission" date="2019-12" db="EMBL/GenBank/DDBJ databases">
        <title>High-Quality draft genome sequences of three cyanobacteria isolated from the limestone walls of the Old Cathedral of Coimbra.</title>
        <authorList>
            <person name="Tiago I."/>
            <person name="Soares F."/>
            <person name="Portugal A."/>
        </authorList>
    </citation>
    <scope>NUCLEOTIDE SEQUENCE</scope>
    <source>
        <strain evidence="3">A</strain>
    </source>
</reference>
<feature type="domain" description="FHA" evidence="2">
    <location>
        <begin position="35"/>
        <end position="92"/>
    </location>
</feature>
<feature type="transmembrane region" description="Helical" evidence="1">
    <location>
        <begin position="263"/>
        <end position="289"/>
    </location>
</feature>
<comment type="caution">
    <text evidence="3">The sequence shown here is derived from an EMBL/GenBank/DDBJ whole genome shotgun (WGS) entry which is preliminary data.</text>
</comment>
<dbReference type="Gene3D" id="2.60.200.20">
    <property type="match status" value="1"/>
</dbReference>
<keyword evidence="3" id="KW-0645">Protease</keyword>
<dbReference type="Proteomes" id="UP000646053">
    <property type="component" value="Unassembled WGS sequence"/>
</dbReference>
<dbReference type="Pfam" id="PF00498">
    <property type="entry name" value="FHA"/>
    <property type="match status" value="1"/>
</dbReference>
<keyword evidence="3" id="KW-0482">Metalloprotease</keyword>
<protein>
    <submittedName>
        <fullName evidence="3">PrsW family intramembrane metalloprotease</fullName>
    </submittedName>
</protein>